<accession>A0A485KPZ6</accession>
<dbReference type="Gene3D" id="3.30.300.30">
    <property type="match status" value="1"/>
</dbReference>
<dbReference type="InterPro" id="IPR000873">
    <property type="entry name" value="AMP-dep_synth/lig_dom"/>
</dbReference>
<dbReference type="PANTHER" id="PTHR24096">
    <property type="entry name" value="LONG-CHAIN-FATTY-ACID--COA LIGASE"/>
    <property type="match status" value="1"/>
</dbReference>
<evidence type="ECO:0000259" key="3">
    <source>
        <dbReference type="Pfam" id="PF00501"/>
    </source>
</evidence>
<organism evidence="6 7">
    <name type="scientific">Aphanomyces stellatus</name>
    <dbReference type="NCBI Taxonomy" id="120398"/>
    <lineage>
        <taxon>Eukaryota</taxon>
        <taxon>Sar</taxon>
        <taxon>Stramenopiles</taxon>
        <taxon>Oomycota</taxon>
        <taxon>Saprolegniomycetes</taxon>
        <taxon>Saprolegniales</taxon>
        <taxon>Verrucalvaceae</taxon>
        <taxon>Aphanomyces</taxon>
    </lineage>
</organism>
<reference evidence="5" key="2">
    <citation type="submission" date="2019-06" db="EMBL/GenBank/DDBJ databases">
        <title>Genomics analysis of Aphanomyces spp. identifies a new class of oomycete effector associated with host adaptation.</title>
        <authorList>
            <person name="Gaulin E."/>
        </authorList>
    </citation>
    <scope>NUCLEOTIDE SEQUENCE</scope>
    <source>
        <strain evidence="5">CBS 578.67</strain>
    </source>
</reference>
<dbReference type="InterPro" id="IPR042099">
    <property type="entry name" value="ANL_N_sf"/>
</dbReference>
<evidence type="ECO:0000313" key="7">
    <source>
        <dbReference type="Proteomes" id="UP000332933"/>
    </source>
</evidence>
<dbReference type="SUPFAM" id="SSF56801">
    <property type="entry name" value="Acetyl-CoA synthetase-like"/>
    <property type="match status" value="1"/>
</dbReference>
<protein>
    <submittedName>
        <fullName evidence="6">Aste57867_10015 protein</fullName>
    </submittedName>
</protein>
<keyword evidence="2" id="KW-0436">Ligase</keyword>
<proteinExistence type="inferred from homology"/>
<dbReference type="EMBL" id="VJMH01005179">
    <property type="protein sequence ID" value="KAF0699407.1"/>
    <property type="molecule type" value="Genomic_DNA"/>
</dbReference>
<dbReference type="InterPro" id="IPR045851">
    <property type="entry name" value="AMP-bd_C_sf"/>
</dbReference>
<dbReference type="EMBL" id="CAADRA010005200">
    <property type="protein sequence ID" value="VFT86893.1"/>
    <property type="molecule type" value="Genomic_DNA"/>
</dbReference>
<evidence type="ECO:0000256" key="1">
    <source>
        <dbReference type="ARBA" id="ARBA00006432"/>
    </source>
</evidence>
<keyword evidence="7" id="KW-1185">Reference proteome</keyword>
<comment type="similarity">
    <text evidence="1">Belongs to the ATP-dependent AMP-binding enzyme family.</text>
</comment>
<feature type="domain" description="AMP-binding enzyme C-terminal" evidence="4">
    <location>
        <begin position="391"/>
        <end position="462"/>
    </location>
</feature>
<evidence type="ECO:0000256" key="2">
    <source>
        <dbReference type="ARBA" id="ARBA00022598"/>
    </source>
</evidence>
<dbReference type="Gene3D" id="3.40.50.12780">
    <property type="entry name" value="N-terminal domain of ligase-like"/>
    <property type="match status" value="1"/>
</dbReference>
<dbReference type="Pfam" id="PF13193">
    <property type="entry name" value="AMP-binding_C"/>
    <property type="match status" value="1"/>
</dbReference>
<sequence>MICRQGGLLRAVPSPSPPSARGKVVPQAKETLTREGIPHLQRLLSGVEDNSSFILLVDNDATSASLIVAACILKKVCILIPAAQKDQLLPYVVENTGLSLVVNPHSGHTKMDRLKESPRVWLDDPRLLDGGVCMLTSGSTGLPKIVCCTWASMLLQGDATQRELFPDGPCRFICASSIAHAYAINALFAIYMSPFGHLSDLHLDLDLDLASNSSSATTILFGTPGSYIRFLSDESADTSLAHVQAFSAGVSLPRPLGTLLLERFGLRVMQNYGSTETGGIAFGGTFEKKERESSLPCAGAPWPGVQVRFDRPATGRVCGAGEWGEIVVLTPWQCTGYVVGRSLVPISTTGFYHTGDGGALHETGTLRLGQRLREPVCFRHEGLDIFVPPQQVESALLKNPHVTDVLVPLVLCKEKTKPVALVVAPNSTMEEIDQWCRKHLPPMLQDLDVRLMEYLPCSPAGKLMYSIPS</sequence>
<dbReference type="Pfam" id="PF00501">
    <property type="entry name" value="AMP-binding"/>
    <property type="match status" value="1"/>
</dbReference>
<name>A0A485KPZ6_9STRA</name>
<dbReference type="AlphaFoldDB" id="A0A485KPZ6"/>
<dbReference type="PANTHER" id="PTHR24096:SF149">
    <property type="entry name" value="AMP-BINDING DOMAIN-CONTAINING PROTEIN-RELATED"/>
    <property type="match status" value="1"/>
</dbReference>
<evidence type="ECO:0000259" key="4">
    <source>
        <dbReference type="Pfam" id="PF13193"/>
    </source>
</evidence>
<dbReference type="GO" id="GO:0016405">
    <property type="term" value="F:CoA-ligase activity"/>
    <property type="evidence" value="ECO:0007669"/>
    <property type="project" value="TreeGrafter"/>
</dbReference>
<gene>
    <name evidence="6" type="primary">Aste57867_10015</name>
    <name evidence="5" type="ORF">As57867_009976</name>
    <name evidence="6" type="ORF">ASTE57867_10015</name>
</gene>
<reference evidence="6 7" key="1">
    <citation type="submission" date="2019-03" db="EMBL/GenBank/DDBJ databases">
        <authorList>
            <person name="Gaulin E."/>
            <person name="Dumas B."/>
        </authorList>
    </citation>
    <scope>NUCLEOTIDE SEQUENCE [LARGE SCALE GENOMIC DNA]</scope>
    <source>
        <strain evidence="6">CBS 568.67</strain>
    </source>
</reference>
<dbReference type="OrthoDB" id="10253115at2759"/>
<dbReference type="Proteomes" id="UP000332933">
    <property type="component" value="Unassembled WGS sequence"/>
</dbReference>
<evidence type="ECO:0000313" key="6">
    <source>
        <dbReference type="EMBL" id="VFT86893.1"/>
    </source>
</evidence>
<dbReference type="InterPro" id="IPR025110">
    <property type="entry name" value="AMP-bd_C"/>
</dbReference>
<evidence type="ECO:0000313" key="5">
    <source>
        <dbReference type="EMBL" id="KAF0699407.1"/>
    </source>
</evidence>
<feature type="domain" description="AMP-dependent synthetase/ligase" evidence="3">
    <location>
        <begin position="132"/>
        <end position="337"/>
    </location>
</feature>